<evidence type="ECO:0000313" key="3">
    <source>
        <dbReference type="Proteomes" id="UP001156389"/>
    </source>
</evidence>
<organism evidence="2 3">
    <name type="scientific">Streptomyces gossypii</name>
    <dbReference type="NCBI Taxonomy" id="2883101"/>
    <lineage>
        <taxon>Bacteria</taxon>
        <taxon>Bacillati</taxon>
        <taxon>Actinomycetota</taxon>
        <taxon>Actinomycetes</taxon>
        <taxon>Kitasatosporales</taxon>
        <taxon>Streptomycetaceae</taxon>
        <taxon>Streptomyces</taxon>
    </lineage>
</organism>
<dbReference type="EMBL" id="JAJAGO010000007">
    <property type="protein sequence ID" value="MCT2591594.1"/>
    <property type="molecule type" value="Genomic_DNA"/>
</dbReference>
<reference evidence="2 3" key="1">
    <citation type="submission" date="2021-10" db="EMBL/GenBank/DDBJ databases">
        <title>Streptomyces gossypii sp. nov., isolated from soil collected from cotton field.</title>
        <authorList>
            <person name="Ge X."/>
            <person name="Chen X."/>
            <person name="Liu W."/>
        </authorList>
    </citation>
    <scope>NUCLEOTIDE SEQUENCE [LARGE SCALE GENOMIC DNA]</scope>
    <source>
        <strain evidence="2 3">N2-109</strain>
    </source>
</reference>
<feature type="region of interest" description="Disordered" evidence="1">
    <location>
        <begin position="1"/>
        <end position="58"/>
    </location>
</feature>
<evidence type="ECO:0000256" key="1">
    <source>
        <dbReference type="SAM" id="MobiDB-lite"/>
    </source>
</evidence>
<evidence type="ECO:0000313" key="2">
    <source>
        <dbReference type="EMBL" id="MCT2591594.1"/>
    </source>
</evidence>
<dbReference type="RefSeq" id="WP_260218909.1">
    <property type="nucleotide sequence ID" value="NZ_JAJAGO010000007.1"/>
</dbReference>
<gene>
    <name evidence="2" type="ORF">LHJ74_17095</name>
</gene>
<keyword evidence="3" id="KW-1185">Reference proteome</keyword>
<feature type="compositionally biased region" description="Basic and acidic residues" evidence="1">
    <location>
        <begin position="1"/>
        <end position="20"/>
    </location>
</feature>
<accession>A0ABT2JWG3</accession>
<name>A0ABT2JWG3_9ACTN</name>
<feature type="compositionally biased region" description="Basic and acidic residues" evidence="1">
    <location>
        <begin position="33"/>
        <end position="58"/>
    </location>
</feature>
<proteinExistence type="predicted"/>
<protein>
    <submittedName>
        <fullName evidence="2">Uncharacterized protein</fullName>
    </submittedName>
</protein>
<dbReference type="Proteomes" id="UP001156389">
    <property type="component" value="Unassembled WGS sequence"/>
</dbReference>
<comment type="caution">
    <text evidence="2">The sequence shown here is derived from an EMBL/GenBank/DDBJ whole genome shotgun (WGS) entry which is preliminary data.</text>
</comment>
<sequence>MPHQDQPHAPDAEAPEEVREALTPVGGEESDDERAGEAGDALRRYEKAQEWAHGEAPD</sequence>